<keyword evidence="1" id="KW-1133">Transmembrane helix</keyword>
<evidence type="ECO:0000256" key="1">
    <source>
        <dbReference type="SAM" id="Phobius"/>
    </source>
</evidence>
<gene>
    <name evidence="2" type="ORF">E5225_06740</name>
</gene>
<evidence type="ECO:0000313" key="3">
    <source>
        <dbReference type="Proteomes" id="UP000296469"/>
    </source>
</evidence>
<dbReference type="AlphaFoldDB" id="A0A4P7SH59"/>
<dbReference type="EMBL" id="CP039291">
    <property type="protein sequence ID" value="QCB93290.1"/>
    <property type="molecule type" value="Genomic_DNA"/>
</dbReference>
<dbReference type="Proteomes" id="UP000296469">
    <property type="component" value="Chromosome"/>
</dbReference>
<keyword evidence="1" id="KW-0812">Transmembrane</keyword>
<accession>A0A4P7SH59</accession>
<feature type="transmembrane region" description="Helical" evidence="1">
    <location>
        <begin position="98"/>
        <end position="119"/>
    </location>
</feature>
<sequence>MRTLREVRDDVRQIRDNSVTRETLREFQVSVRETFERISTEVADERRTREVADEKAKTERLAMIAAESSIRDTQIKTERDARKEDVARLERQFDKVSAWVKWGGSSGLTILVAVIGWIISRGGGG</sequence>
<proteinExistence type="predicted"/>
<name>A0A4P7SH59_9CELL</name>
<evidence type="ECO:0000313" key="2">
    <source>
        <dbReference type="EMBL" id="QCB93290.1"/>
    </source>
</evidence>
<organism evidence="2 3">
    <name type="scientific">Cellulomonas shaoxiangyii</name>
    <dbReference type="NCBI Taxonomy" id="2566013"/>
    <lineage>
        <taxon>Bacteria</taxon>
        <taxon>Bacillati</taxon>
        <taxon>Actinomycetota</taxon>
        <taxon>Actinomycetes</taxon>
        <taxon>Micrococcales</taxon>
        <taxon>Cellulomonadaceae</taxon>
        <taxon>Cellulomonas</taxon>
    </lineage>
</organism>
<keyword evidence="1" id="KW-0472">Membrane</keyword>
<dbReference type="RefSeq" id="WP_135974246.1">
    <property type="nucleotide sequence ID" value="NZ_CP039291.1"/>
</dbReference>
<reference evidence="2 3" key="1">
    <citation type="submission" date="2019-04" db="EMBL/GenBank/DDBJ databases">
        <title>Isolation and identification of Cellulomonas shaoxiangyii sp. Nov. isolated from feces of the Tibetan antelopes (Pantholops hodgsonii) in the Qinghai-Tibet plateau of China.</title>
        <authorList>
            <person name="Tian Z."/>
        </authorList>
    </citation>
    <scope>NUCLEOTIDE SEQUENCE [LARGE SCALE GENOMIC DNA]</scope>
    <source>
        <strain evidence="2 3">Z28</strain>
    </source>
</reference>
<protein>
    <submittedName>
        <fullName evidence="2">Uncharacterized protein</fullName>
    </submittedName>
</protein>
<keyword evidence="3" id="KW-1185">Reference proteome</keyword>
<dbReference type="KEGG" id="celz:E5225_06740"/>